<gene>
    <name evidence="1" type="ORF">METZ01_LOCUS310606</name>
</gene>
<sequence>MAEETARYSLTNNQIFSQQVGKHEWWKNVQSSGYLLMLRKGKPMGIREHFNRLRLDFTEGTTPFGLGDTKMMLFDPDEITLKIDGKNVPLKGFAGTYIFDGWLMSSGHFFKDLSNTIGRKAGRYENKLAEAKTVIRHLSDDLVDYLGLKMMQMTPFEGMEFFRDGEKFAEVKVRRGETVFVETATGEEFHHLGSVEEAKMLAGKFDRDTENGGLSDEDGFYKLHNIGEQDIKVMFSTPEKSKENAAYPVAEGELTLDPSLEGNPDYEKYLNTLKEHYRQVGGQWVQQLFNMHDNPKILRDAIYSPIVSGAVPTELQKYIEIFGDSGRGLHLPYILQLAQPYLNNIFINDGLNKVRQTNGMSTNLKLKPRIG</sequence>
<name>A0A382NDD0_9ZZZZ</name>
<dbReference type="EMBL" id="UINC01098890">
    <property type="protein sequence ID" value="SVC57752.1"/>
    <property type="molecule type" value="Genomic_DNA"/>
</dbReference>
<organism evidence="1">
    <name type="scientific">marine metagenome</name>
    <dbReference type="NCBI Taxonomy" id="408172"/>
    <lineage>
        <taxon>unclassified sequences</taxon>
        <taxon>metagenomes</taxon>
        <taxon>ecological metagenomes</taxon>
    </lineage>
</organism>
<proteinExistence type="predicted"/>
<feature type="non-terminal residue" evidence="1">
    <location>
        <position position="371"/>
    </location>
</feature>
<evidence type="ECO:0000313" key="1">
    <source>
        <dbReference type="EMBL" id="SVC57752.1"/>
    </source>
</evidence>
<dbReference type="AlphaFoldDB" id="A0A382NDD0"/>
<accession>A0A382NDD0</accession>
<reference evidence="1" key="1">
    <citation type="submission" date="2018-05" db="EMBL/GenBank/DDBJ databases">
        <authorList>
            <person name="Lanie J.A."/>
            <person name="Ng W.-L."/>
            <person name="Kazmierczak K.M."/>
            <person name="Andrzejewski T.M."/>
            <person name="Davidsen T.M."/>
            <person name="Wayne K.J."/>
            <person name="Tettelin H."/>
            <person name="Glass J.I."/>
            <person name="Rusch D."/>
            <person name="Podicherti R."/>
            <person name="Tsui H.-C.T."/>
            <person name="Winkler M.E."/>
        </authorList>
    </citation>
    <scope>NUCLEOTIDE SEQUENCE</scope>
</reference>
<protein>
    <submittedName>
        <fullName evidence="1">Uncharacterized protein</fullName>
    </submittedName>
</protein>